<organism evidence="3 4">
    <name type="scientific">Ramlibacter pinisoli</name>
    <dbReference type="NCBI Taxonomy" id="2682844"/>
    <lineage>
        <taxon>Bacteria</taxon>
        <taxon>Pseudomonadati</taxon>
        <taxon>Pseudomonadota</taxon>
        <taxon>Betaproteobacteria</taxon>
        <taxon>Burkholderiales</taxon>
        <taxon>Comamonadaceae</taxon>
        <taxon>Ramlibacter</taxon>
    </lineage>
</organism>
<evidence type="ECO:0000256" key="2">
    <source>
        <dbReference type="SAM" id="SignalP"/>
    </source>
</evidence>
<dbReference type="InterPro" id="IPR008972">
    <property type="entry name" value="Cupredoxin"/>
</dbReference>
<sequence>MHRRAVLAGSGAALALWAGGAPAQAAETVHELAIAAGVLPAGQRLQRAVKGDRLRWRITSDTAGELHLHAYRLAVAVQPGRIAELAFTANASGRFRASWHPAGATNTDRHDAPLLVLEVQPR</sequence>
<dbReference type="AlphaFoldDB" id="A0A6N8IYJ7"/>
<evidence type="ECO:0000313" key="3">
    <source>
        <dbReference type="EMBL" id="MVQ31036.1"/>
    </source>
</evidence>
<keyword evidence="2" id="KW-0732">Signal</keyword>
<feature type="signal peptide" evidence="2">
    <location>
        <begin position="1"/>
        <end position="25"/>
    </location>
</feature>
<comment type="caution">
    <text evidence="3">The sequence shown here is derived from an EMBL/GenBank/DDBJ whole genome shotgun (WGS) entry which is preliminary data.</text>
</comment>
<comment type="subcellular location">
    <subcellularLocation>
        <location evidence="1">Periplasm</location>
    </subcellularLocation>
</comment>
<dbReference type="RefSeq" id="WP_157399131.1">
    <property type="nucleotide sequence ID" value="NZ_WSEL01000009.1"/>
</dbReference>
<feature type="chain" id="PRO_5027076696" evidence="2">
    <location>
        <begin position="26"/>
        <end position="122"/>
    </location>
</feature>
<reference evidence="3 4" key="1">
    <citation type="submission" date="2019-12" db="EMBL/GenBank/DDBJ databases">
        <authorList>
            <person name="Huq M.A."/>
        </authorList>
    </citation>
    <scope>NUCLEOTIDE SEQUENCE [LARGE SCALE GENOMIC DNA]</scope>
    <source>
        <strain evidence="3 4">MAH-25</strain>
    </source>
</reference>
<protein>
    <submittedName>
        <fullName evidence="3">Uncharacterized protein</fullName>
    </submittedName>
</protein>
<dbReference type="SUPFAM" id="SSF49503">
    <property type="entry name" value="Cupredoxins"/>
    <property type="match status" value="1"/>
</dbReference>
<dbReference type="Proteomes" id="UP000469385">
    <property type="component" value="Unassembled WGS sequence"/>
</dbReference>
<proteinExistence type="predicted"/>
<gene>
    <name evidence="3" type="ORF">GON04_16370</name>
</gene>
<keyword evidence="4" id="KW-1185">Reference proteome</keyword>
<evidence type="ECO:0000256" key="1">
    <source>
        <dbReference type="ARBA" id="ARBA00004418"/>
    </source>
</evidence>
<dbReference type="EMBL" id="WSEL01000009">
    <property type="protein sequence ID" value="MVQ31036.1"/>
    <property type="molecule type" value="Genomic_DNA"/>
</dbReference>
<accession>A0A6N8IYJ7</accession>
<dbReference type="GO" id="GO:0042597">
    <property type="term" value="C:periplasmic space"/>
    <property type="evidence" value="ECO:0007669"/>
    <property type="project" value="UniProtKB-SubCell"/>
</dbReference>
<evidence type="ECO:0000313" key="4">
    <source>
        <dbReference type="Proteomes" id="UP000469385"/>
    </source>
</evidence>
<dbReference type="Gene3D" id="2.60.40.420">
    <property type="entry name" value="Cupredoxins - blue copper proteins"/>
    <property type="match status" value="1"/>
</dbReference>
<name>A0A6N8IYJ7_9BURK</name>